<feature type="domain" description="Disease resistance protein winged helix" evidence="6">
    <location>
        <begin position="721"/>
        <end position="797"/>
    </location>
</feature>
<evidence type="ECO:0000259" key="5">
    <source>
        <dbReference type="Pfam" id="PF18052"/>
    </source>
</evidence>
<evidence type="ECO:0000313" key="8">
    <source>
        <dbReference type="EMBL" id="KAE8725205.1"/>
    </source>
</evidence>
<dbReference type="Gene3D" id="3.40.50.300">
    <property type="entry name" value="P-loop containing nucleotide triphosphate hydrolases"/>
    <property type="match status" value="1"/>
</dbReference>
<dbReference type="GO" id="GO:0043531">
    <property type="term" value="F:ADP binding"/>
    <property type="evidence" value="ECO:0007669"/>
    <property type="project" value="InterPro"/>
</dbReference>
<dbReference type="Pfam" id="PF23559">
    <property type="entry name" value="WHD_DRP"/>
    <property type="match status" value="1"/>
</dbReference>
<feature type="domain" description="Disease resistance N-terminal" evidence="5">
    <location>
        <begin position="304"/>
        <end position="382"/>
    </location>
</feature>
<name>A0A6A3C7E7_HIBSY</name>
<dbReference type="InterPro" id="IPR044974">
    <property type="entry name" value="Disease_R_plants"/>
</dbReference>
<feature type="domain" description="Disease resistance R13L4/SHOC-2-like LRR" evidence="7">
    <location>
        <begin position="915"/>
        <end position="1220"/>
    </location>
</feature>
<dbReference type="Proteomes" id="UP000436088">
    <property type="component" value="Unassembled WGS sequence"/>
</dbReference>
<dbReference type="InterPro" id="IPR027417">
    <property type="entry name" value="P-loop_NTPase"/>
</dbReference>
<dbReference type="Gene3D" id="3.80.10.10">
    <property type="entry name" value="Ribonuclease Inhibitor"/>
    <property type="match status" value="2"/>
</dbReference>
<dbReference type="Gene3D" id="1.10.10.10">
    <property type="entry name" value="Winged helix-like DNA-binding domain superfamily/Winged helix DNA-binding domain"/>
    <property type="match status" value="1"/>
</dbReference>
<dbReference type="Pfam" id="PF00931">
    <property type="entry name" value="NB-ARC"/>
    <property type="match status" value="1"/>
</dbReference>
<dbReference type="EMBL" id="VEPZ02000430">
    <property type="protein sequence ID" value="KAE8725205.1"/>
    <property type="molecule type" value="Genomic_DNA"/>
</dbReference>
<keyword evidence="3" id="KW-0611">Plant defense</keyword>
<evidence type="ECO:0000259" key="7">
    <source>
        <dbReference type="Pfam" id="PF23598"/>
    </source>
</evidence>
<comment type="caution">
    <text evidence="8">The sequence shown here is derived from an EMBL/GenBank/DDBJ whole genome shotgun (WGS) entry which is preliminary data.</text>
</comment>
<dbReference type="Gene3D" id="1.10.8.430">
    <property type="entry name" value="Helical domain of apoptotic protease-activating factors"/>
    <property type="match status" value="1"/>
</dbReference>
<gene>
    <name evidence="8" type="ORF">F3Y22_tig00009009pilonHSYRG00239</name>
</gene>
<dbReference type="InterPro" id="IPR036388">
    <property type="entry name" value="WH-like_DNA-bd_sf"/>
</dbReference>
<evidence type="ECO:0000259" key="6">
    <source>
        <dbReference type="Pfam" id="PF23559"/>
    </source>
</evidence>
<feature type="domain" description="NB-ARC" evidence="4">
    <location>
        <begin position="466"/>
        <end position="632"/>
    </location>
</feature>
<dbReference type="FunFam" id="3.40.50.300:FF:001091">
    <property type="entry name" value="Probable disease resistance protein At1g61300"/>
    <property type="match status" value="1"/>
</dbReference>
<dbReference type="Pfam" id="PF18052">
    <property type="entry name" value="Rx_N"/>
    <property type="match status" value="1"/>
</dbReference>
<organism evidence="8 9">
    <name type="scientific">Hibiscus syriacus</name>
    <name type="common">Rose of Sharon</name>
    <dbReference type="NCBI Taxonomy" id="106335"/>
    <lineage>
        <taxon>Eukaryota</taxon>
        <taxon>Viridiplantae</taxon>
        <taxon>Streptophyta</taxon>
        <taxon>Embryophyta</taxon>
        <taxon>Tracheophyta</taxon>
        <taxon>Spermatophyta</taxon>
        <taxon>Magnoliopsida</taxon>
        <taxon>eudicotyledons</taxon>
        <taxon>Gunneridae</taxon>
        <taxon>Pentapetalae</taxon>
        <taxon>rosids</taxon>
        <taxon>malvids</taxon>
        <taxon>Malvales</taxon>
        <taxon>Malvaceae</taxon>
        <taxon>Malvoideae</taxon>
        <taxon>Hibiscus</taxon>
    </lineage>
</organism>
<keyword evidence="9" id="KW-1185">Reference proteome</keyword>
<evidence type="ECO:0000256" key="2">
    <source>
        <dbReference type="ARBA" id="ARBA00022741"/>
    </source>
</evidence>
<sequence>MHDLMRNLCLSKAKQENFISAVDQSNESSISKVPRIHRVSAPNIVWAQRIKRPNLRSLVFFGELFSYEDVAQMKEYYVITKLKLGTLRNLLTLVNFNTKDCYLKDLSNMTNLRELEIQRHFGIKDFDANDQHKNLHIIQSKYLHSLSIVNDLTYIKLSRCKLEEDSMPTLEKLPNLKVLEFHEETFTGNVMFCSAQGFTKLEFLRLKDLSYLELWRIEEGAMSCLRQLHIERCRGLMMLLDELMFIKTLEQMRLKILLLFTRDCNLHGQGSSSSAAEAGKDPEELLCILLPVAEPRVPSGAQSVNTIGNLLAQEAIYLWGVKEQVDRLQKELKWMQRFLIEADAKQSKDKMISLWVAEIRELAYDAEDVFEDFALRIGSRRRGGLSNCIKRSACILEEGWMLHKTRSKIEKIFTSITDLVRRLQAYGIKELREEEGPSTSAERREWRRPYPHIIDDNIVGLDTDAKKLVSVIVDAESASMVVSICGMGGLGKTTLAKKIYHHSQIKDHFDHLVWVYVSEQCQKRRVWLDILSGLNIPFEVDWKSREEEISEKLFKFLKEKKCLMVLDDIWSNEAWDSIKPAFPEKETRSKILITSRNREVVSHADNRGYLHDLQCLNKEQSWELFQKIAFAQPSIGSKDEGKMKDLGEKMVERCAGLPLAIVVLGGILVTKDSVKEWEKVAENVRSYLKRGKGHGVEEVLALSYDDLPFYLRPCFLYLGNFPEDFEIQVDRLIQLWVAEGIVLSEEEEDGNEGSITEDLAERYLLELVERCMVQVRERDVATLKIKTIQMHDLMRNLCSSKAKQESFLSTVDQSNACSISTLRRIHRVSATDVLWIQRIKCPNLRSIMFFCEDSRDYEYYKQMKVFRKPVHRKMLDYLKKLEDSDEIGCLFDSIATYFWYLELFLGINELFRYMFNNFKLLRVFTYEGKASSNMAAFKLSSDIGNLVHLRFLSLRGIDLFCLPSSLGNLRCLQTLDLRIDDAFVPNVIWRMEQLRHLYLPKKFSVIRKLKLGTLRNLQTLVNFSTKDCYLKDLSNMTNLRKLKIRGAFEIEDFNAEDLHKNAPIIQSKYLHSLSIFNYGRIDPKHLNHLLSSCVSICKLSLDVEIRELPRYDHLSLNLAYIKLRRCNIGEDPMPTLEKLPNLKVLELHQQAFTGNVMFCSAQGFPKLESLSLADLNHLKEWRMEEGAMPCLRQLQIERCRGLTMLPDGLMSIKTLQQLKIESMPFEFKVRVKKRAEDFGKVQHVPSITFKDCFY</sequence>
<keyword evidence="2" id="KW-0547">Nucleotide-binding</keyword>
<dbReference type="InterPro" id="IPR042197">
    <property type="entry name" value="Apaf_helical"/>
</dbReference>
<dbReference type="InterPro" id="IPR002182">
    <property type="entry name" value="NB-ARC"/>
</dbReference>
<evidence type="ECO:0000313" key="9">
    <source>
        <dbReference type="Proteomes" id="UP000436088"/>
    </source>
</evidence>
<dbReference type="FunFam" id="1.10.10.10:FF:000322">
    <property type="entry name" value="Probable disease resistance protein At1g63360"/>
    <property type="match status" value="1"/>
</dbReference>
<dbReference type="PANTHER" id="PTHR23155">
    <property type="entry name" value="DISEASE RESISTANCE PROTEIN RP"/>
    <property type="match status" value="1"/>
</dbReference>
<dbReference type="FunFam" id="1.10.8.430:FF:000003">
    <property type="entry name" value="Probable disease resistance protein At5g66910"/>
    <property type="match status" value="1"/>
</dbReference>
<accession>A0A6A3C7E7</accession>
<dbReference type="PRINTS" id="PR00364">
    <property type="entry name" value="DISEASERSIST"/>
</dbReference>
<keyword evidence="1" id="KW-0677">Repeat</keyword>
<evidence type="ECO:0000256" key="3">
    <source>
        <dbReference type="ARBA" id="ARBA00022821"/>
    </source>
</evidence>
<dbReference type="SUPFAM" id="SSF52540">
    <property type="entry name" value="P-loop containing nucleoside triphosphate hydrolases"/>
    <property type="match status" value="1"/>
</dbReference>
<dbReference type="InterPro" id="IPR055414">
    <property type="entry name" value="LRR_R13L4/SHOC2-like"/>
</dbReference>
<dbReference type="AlphaFoldDB" id="A0A6A3C7E7"/>
<evidence type="ECO:0000256" key="1">
    <source>
        <dbReference type="ARBA" id="ARBA00022737"/>
    </source>
</evidence>
<dbReference type="SUPFAM" id="SSF52058">
    <property type="entry name" value="L domain-like"/>
    <property type="match status" value="2"/>
</dbReference>
<dbReference type="InterPro" id="IPR041118">
    <property type="entry name" value="Rx_N"/>
</dbReference>
<evidence type="ECO:0000259" key="4">
    <source>
        <dbReference type="Pfam" id="PF00931"/>
    </source>
</evidence>
<dbReference type="Gene3D" id="1.20.5.4130">
    <property type="match status" value="1"/>
</dbReference>
<dbReference type="Pfam" id="PF23598">
    <property type="entry name" value="LRR_14"/>
    <property type="match status" value="1"/>
</dbReference>
<reference evidence="8" key="1">
    <citation type="submission" date="2019-09" db="EMBL/GenBank/DDBJ databases">
        <title>Draft genome information of white flower Hibiscus syriacus.</title>
        <authorList>
            <person name="Kim Y.-M."/>
        </authorList>
    </citation>
    <scope>NUCLEOTIDE SEQUENCE [LARGE SCALE GENOMIC DNA]</scope>
    <source>
        <strain evidence="8">YM2019G1</strain>
    </source>
</reference>
<dbReference type="GO" id="GO:0098542">
    <property type="term" value="P:defense response to other organism"/>
    <property type="evidence" value="ECO:0007669"/>
    <property type="project" value="TreeGrafter"/>
</dbReference>
<dbReference type="InterPro" id="IPR058922">
    <property type="entry name" value="WHD_DRP"/>
</dbReference>
<dbReference type="InterPro" id="IPR038005">
    <property type="entry name" value="RX-like_CC"/>
</dbReference>
<proteinExistence type="predicted"/>
<dbReference type="PANTHER" id="PTHR23155:SF1185">
    <property type="entry name" value="DISEASE RESISTANCE RPP8-LIKE PROTEIN 3-RELATED"/>
    <property type="match status" value="1"/>
</dbReference>
<dbReference type="InterPro" id="IPR032675">
    <property type="entry name" value="LRR_dom_sf"/>
</dbReference>
<protein>
    <submittedName>
        <fullName evidence="8">CC-NBS-LRR class disease resistance protein</fullName>
    </submittedName>
</protein>
<dbReference type="CDD" id="cd14798">
    <property type="entry name" value="RX-CC_like"/>
    <property type="match status" value="1"/>
</dbReference>